<dbReference type="RefSeq" id="WP_217286528.1">
    <property type="nucleotide sequence ID" value="NZ_CP077683.1"/>
</dbReference>
<dbReference type="Proteomes" id="UP000683559">
    <property type="component" value="Chromosome"/>
</dbReference>
<evidence type="ECO:0000313" key="2">
    <source>
        <dbReference type="Proteomes" id="UP000683559"/>
    </source>
</evidence>
<name>A0ABX8LI06_9BACT</name>
<evidence type="ECO:0000313" key="1">
    <source>
        <dbReference type="EMBL" id="QXE89858.1"/>
    </source>
</evidence>
<accession>A0ABX8LI06</accession>
<sequence>MVKKSGCEHEGKGEEGCAACRREEIFPYWCESCARPVPEKRCPYCGLKAQKKKD</sequence>
<gene>
    <name evidence="1" type="ORF">KP001_15695</name>
</gene>
<keyword evidence="2" id="KW-1185">Reference proteome</keyword>
<dbReference type="EMBL" id="CP077683">
    <property type="protein sequence ID" value="QXE89858.1"/>
    <property type="molecule type" value="Genomic_DNA"/>
</dbReference>
<reference evidence="1 2" key="1">
    <citation type="submission" date="2021-06" db="EMBL/GenBank/DDBJ databases">
        <title>Gemonas diversity in paddy soil.</title>
        <authorList>
            <person name="Liu G."/>
        </authorList>
    </citation>
    <scope>NUCLEOTIDE SEQUENCE [LARGE SCALE GENOMIC DNA]</scope>
    <source>
        <strain evidence="1 2">RG2</strain>
    </source>
</reference>
<proteinExistence type="predicted"/>
<protein>
    <submittedName>
        <fullName evidence="1">Uncharacterized protein</fullName>
    </submittedName>
</protein>
<organism evidence="1 2">
    <name type="scientific">Geomonas subterranea</name>
    <dbReference type="NCBI Taxonomy" id="2847989"/>
    <lineage>
        <taxon>Bacteria</taxon>
        <taxon>Pseudomonadati</taxon>
        <taxon>Thermodesulfobacteriota</taxon>
        <taxon>Desulfuromonadia</taxon>
        <taxon>Geobacterales</taxon>
        <taxon>Geobacteraceae</taxon>
        <taxon>Geomonas</taxon>
    </lineage>
</organism>